<proteinExistence type="predicted"/>
<evidence type="ECO:0000313" key="3">
    <source>
        <dbReference type="Proteomes" id="UP001501358"/>
    </source>
</evidence>
<keyword evidence="1" id="KW-0812">Transmembrane</keyword>
<name>A0ABP5YA17_9ACTN</name>
<protein>
    <recommendedName>
        <fullName evidence="4">Hydrophobic protein</fullName>
    </recommendedName>
</protein>
<reference evidence="3" key="1">
    <citation type="journal article" date="2019" name="Int. J. Syst. Evol. Microbiol.">
        <title>The Global Catalogue of Microorganisms (GCM) 10K type strain sequencing project: providing services to taxonomists for standard genome sequencing and annotation.</title>
        <authorList>
            <consortium name="The Broad Institute Genomics Platform"/>
            <consortium name="The Broad Institute Genome Sequencing Center for Infectious Disease"/>
            <person name="Wu L."/>
            <person name="Ma J."/>
        </authorList>
    </citation>
    <scope>NUCLEOTIDE SEQUENCE [LARGE SCALE GENOMIC DNA]</scope>
    <source>
        <strain evidence="3">JCM 6307</strain>
    </source>
</reference>
<accession>A0ABP5YA17</accession>
<organism evidence="2 3">
    <name type="scientific">Streptomyces thermolineatus</name>
    <dbReference type="NCBI Taxonomy" id="44033"/>
    <lineage>
        <taxon>Bacteria</taxon>
        <taxon>Bacillati</taxon>
        <taxon>Actinomycetota</taxon>
        <taxon>Actinomycetes</taxon>
        <taxon>Kitasatosporales</taxon>
        <taxon>Streptomycetaceae</taxon>
        <taxon>Streptomyces</taxon>
    </lineage>
</organism>
<keyword evidence="1" id="KW-0472">Membrane</keyword>
<evidence type="ECO:0000313" key="2">
    <source>
        <dbReference type="EMBL" id="GAA2477642.1"/>
    </source>
</evidence>
<gene>
    <name evidence="2" type="ORF">GCM10010406_12220</name>
</gene>
<keyword evidence="1" id="KW-1133">Transmembrane helix</keyword>
<keyword evidence="3" id="KW-1185">Reference proteome</keyword>
<dbReference type="RefSeq" id="WP_182314969.1">
    <property type="nucleotide sequence ID" value="NZ_BAAATA010000005.1"/>
</dbReference>
<feature type="transmembrane region" description="Helical" evidence="1">
    <location>
        <begin position="28"/>
        <end position="47"/>
    </location>
</feature>
<dbReference type="EMBL" id="BAAATA010000005">
    <property type="protein sequence ID" value="GAA2477642.1"/>
    <property type="molecule type" value="Genomic_DNA"/>
</dbReference>
<dbReference type="Proteomes" id="UP001501358">
    <property type="component" value="Unassembled WGS sequence"/>
</dbReference>
<comment type="caution">
    <text evidence="2">The sequence shown here is derived from an EMBL/GenBank/DDBJ whole genome shotgun (WGS) entry which is preliminary data.</text>
</comment>
<evidence type="ECO:0008006" key="4">
    <source>
        <dbReference type="Google" id="ProtNLM"/>
    </source>
</evidence>
<evidence type="ECO:0000256" key="1">
    <source>
        <dbReference type="SAM" id="Phobius"/>
    </source>
</evidence>
<sequence>MALFLFLLLVALVLGVLGVTLKGMLYLLFIGIAVFLLSLVLLGATLGRRRGRRPAR</sequence>